<dbReference type="Proteomes" id="UP000744032">
    <property type="component" value="Unassembled WGS sequence"/>
</dbReference>
<evidence type="ECO:0000259" key="7">
    <source>
        <dbReference type="Pfam" id="PF02770"/>
    </source>
</evidence>
<dbReference type="SUPFAM" id="SSF56645">
    <property type="entry name" value="Acyl-CoA dehydrogenase NM domain-like"/>
    <property type="match status" value="1"/>
</dbReference>
<dbReference type="Pfam" id="PF02770">
    <property type="entry name" value="Acyl-CoA_dh_M"/>
    <property type="match status" value="1"/>
</dbReference>
<dbReference type="Gene3D" id="2.40.110.10">
    <property type="entry name" value="Butyryl-CoA Dehydrogenase, subunit A, domain 2"/>
    <property type="match status" value="1"/>
</dbReference>
<feature type="domain" description="Acyl-CoA dehydrogenase/oxidase C-terminal" evidence="6">
    <location>
        <begin position="280"/>
        <end position="405"/>
    </location>
</feature>
<keyword evidence="3 5" id="KW-0285">Flavoprotein</keyword>
<reference evidence="9 10" key="1">
    <citation type="submission" date="2020-04" db="EMBL/GenBank/DDBJ databases">
        <title>Genome sequence of Streptomyces galbus strain I339.</title>
        <authorList>
            <person name="Silva E.A.N."/>
            <person name="Merces M."/>
            <person name="Castelo Branco A.P.O.T."/>
            <person name="Vasconcelos P.C."/>
            <person name="Costa N.P."/>
            <person name="Marinho G.C.S."/>
            <person name="Oliveira C.J.B."/>
            <person name="Araujo D."/>
            <person name="Rodrigues Junior V.S."/>
            <person name="Almeida R."/>
            <person name="Silva Filho U.R."/>
            <person name="Andrade A.S.A."/>
            <person name="Cibulski S.P."/>
        </authorList>
    </citation>
    <scope>NUCLEOTIDE SEQUENCE [LARGE SCALE GENOMIC DNA]</scope>
    <source>
        <strain evidence="9 10">I339</strain>
    </source>
</reference>
<evidence type="ECO:0000259" key="6">
    <source>
        <dbReference type="Pfam" id="PF00441"/>
    </source>
</evidence>
<dbReference type="InterPro" id="IPR036250">
    <property type="entry name" value="AcylCo_DH-like_C"/>
</dbReference>
<dbReference type="PANTHER" id="PTHR43884">
    <property type="entry name" value="ACYL-COA DEHYDROGENASE"/>
    <property type="match status" value="1"/>
</dbReference>
<dbReference type="EMBL" id="JAAXMD010000033">
    <property type="protein sequence ID" value="NKQ24074.1"/>
    <property type="molecule type" value="Genomic_DNA"/>
</dbReference>
<keyword evidence="4 5" id="KW-0274">FAD</keyword>
<feature type="domain" description="Acyl-CoA oxidase/dehydrogenase middle" evidence="7">
    <location>
        <begin position="162"/>
        <end position="247"/>
    </location>
</feature>
<keyword evidence="10" id="KW-1185">Reference proteome</keyword>
<accession>A0ABX1IF82</accession>
<dbReference type="SUPFAM" id="SSF47203">
    <property type="entry name" value="Acyl-CoA dehydrogenase C-terminal domain-like"/>
    <property type="match status" value="1"/>
</dbReference>
<evidence type="ECO:0000259" key="8">
    <source>
        <dbReference type="Pfam" id="PF02771"/>
    </source>
</evidence>
<evidence type="ECO:0000256" key="3">
    <source>
        <dbReference type="ARBA" id="ARBA00022630"/>
    </source>
</evidence>
<gene>
    <name evidence="9" type="ORF">HF200_06250</name>
</gene>
<dbReference type="PANTHER" id="PTHR43884:SF12">
    <property type="entry name" value="ISOVALERYL-COA DEHYDROGENASE, MITOCHONDRIAL-RELATED"/>
    <property type="match status" value="1"/>
</dbReference>
<keyword evidence="5" id="KW-0560">Oxidoreductase</keyword>
<evidence type="ECO:0000313" key="10">
    <source>
        <dbReference type="Proteomes" id="UP000744032"/>
    </source>
</evidence>
<evidence type="ECO:0000256" key="4">
    <source>
        <dbReference type="ARBA" id="ARBA00022827"/>
    </source>
</evidence>
<proteinExistence type="inferred from homology"/>
<dbReference type="RefSeq" id="WP_168372696.1">
    <property type="nucleotide sequence ID" value="NZ_JAAXMD010000033.1"/>
</dbReference>
<evidence type="ECO:0000256" key="5">
    <source>
        <dbReference type="RuleBase" id="RU362125"/>
    </source>
</evidence>
<comment type="caution">
    <text evidence="9">The sequence shown here is derived from an EMBL/GenBank/DDBJ whole genome shotgun (WGS) entry which is preliminary data.</text>
</comment>
<dbReference type="Gene3D" id="1.10.540.10">
    <property type="entry name" value="Acyl-CoA dehydrogenase/oxidase, N-terminal domain"/>
    <property type="match status" value="1"/>
</dbReference>
<dbReference type="Gene3D" id="1.20.140.10">
    <property type="entry name" value="Butyryl-CoA Dehydrogenase, subunit A, domain 3"/>
    <property type="match status" value="1"/>
</dbReference>
<feature type="domain" description="Acyl-CoA dehydrogenase/oxidase N-terminal" evidence="8">
    <location>
        <begin position="45"/>
        <end position="129"/>
    </location>
</feature>
<comment type="cofactor">
    <cofactor evidence="1 5">
        <name>FAD</name>
        <dbReference type="ChEBI" id="CHEBI:57692"/>
    </cofactor>
</comment>
<evidence type="ECO:0000313" key="9">
    <source>
        <dbReference type="EMBL" id="NKQ24074.1"/>
    </source>
</evidence>
<evidence type="ECO:0000256" key="1">
    <source>
        <dbReference type="ARBA" id="ARBA00001974"/>
    </source>
</evidence>
<dbReference type="InterPro" id="IPR046373">
    <property type="entry name" value="Acyl-CoA_Oxase/DH_mid-dom_sf"/>
</dbReference>
<dbReference type="InterPro" id="IPR009100">
    <property type="entry name" value="AcylCoA_DH/oxidase_NM_dom_sf"/>
</dbReference>
<dbReference type="InterPro" id="IPR006091">
    <property type="entry name" value="Acyl-CoA_Oxase/DH_mid-dom"/>
</dbReference>
<dbReference type="CDD" id="cd00567">
    <property type="entry name" value="ACAD"/>
    <property type="match status" value="1"/>
</dbReference>
<name>A0ABX1IF82_STRGB</name>
<dbReference type="InterPro" id="IPR037069">
    <property type="entry name" value="AcylCoA_DH/ox_N_sf"/>
</dbReference>
<dbReference type="Pfam" id="PF00441">
    <property type="entry name" value="Acyl-CoA_dh_1"/>
    <property type="match status" value="1"/>
</dbReference>
<sequence length="566" mass="61334">MTAAPLARETAPHSFLTDLLTGHLDWPRWRGFPRPDRAEQERGDRLVAEAREYFAARVDADGADDTRTLPDGLLDDLRRRGYFRLVVPEELGGLGLTPYTAFRVIAQACAHSVAVGQVVAIQNGVGAAAMLPALPPGPLRDFVGGRLAAGTLSGFGDTDRSGQNNARPTLTATPVDGGYRLRGEKLFTGNGPVADLIGVSATVPGEKGPKVGAFFLDTATPGFSVGSRVEFMGSRGLPNASLVFDDVFVPAGQALLDPDGDQLPPDVGLVALLGRIHFTGAPAMAVARNCLAWSRDFIARRTIDGRPLGAYDEIQRTATATLGQVYAMESAVRWSLLADGLADRWFERFATKNLLVRGAWRIVDRTVSLHGGEGFETAASKRRRGAVPVPLERAFRDARGLRIAGNVDFQLDNQLGRMLLAHFRAAARPDALPRADIRATALAPANQEHLRALADLVRLLHELVAGLLRRHPDPDRMYAEERTVVLLGRIAAELFNAVAVLARAGAADPAEAPDPWEEQELADLYLVEARHRLAGFLARLREESGPDHAKISRRWLAGSHDRLVRH</sequence>
<organism evidence="9 10">
    <name type="scientific">Streptomyces galbus</name>
    <dbReference type="NCBI Taxonomy" id="33898"/>
    <lineage>
        <taxon>Bacteria</taxon>
        <taxon>Bacillati</taxon>
        <taxon>Actinomycetota</taxon>
        <taxon>Actinomycetes</taxon>
        <taxon>Kitasatosporales</taxon>
        <taxon>Streptomycetaceae</taxon>
        <taxon>Streptomyces</taxon>
    </lineage>
</organism>
<dbReference type="InterPro" id="IPR013786">
    <property type="entry name" value="AcylCoA_DH/ox_N"/>
</dbReference>
<comment type="similarity">
    <text evidence="2 5">Belongs to the acyl-CoA dehydrogenase family.</text>
</comment>
<protein>
    <submittedName>
        <fullName evidence="9">Acyl-CoA/acyl-ACP dehydrogenase</fullName>
    </submittedName>
</protein>
<dbReference type="Pfam" id="PF02771">
    <property type="entry name" value="Acyl-CoA_dh_N"/>
    <property type="match status" value="1"/>
</dbReference>
<evidence type="ECO:0000256" key="2">
    <source>
        <dbReference type="ARBA" id="ARBA00009347"/>
    </source>
</evidence>
<dbReference type="InterPro" id="IPR009075">
    <property type="entry name" value="AcylCo_DH/oxidase_C"/>
</dbReference>